<reference evidence="4" key="1">
    <citation type="journal article" date="2020" name="Microorganisms">
        <title>Reliable Identification of Environmental Pseudomonas Isolates Using the rpoD Gene.</title>
        <authorList>
            <consortium name="The Broad Institute Genome Sequencing Platform"/>
            <person name="Girard L."/>
            <person name="Lood C."/>
            <person name="Rokni-Zadeh H."/>
            <person name="van Noort V."/>
            <person name="Lavigne R."/>
            <person name="De Mot R."/>
        </authorList>
    </citation>
    <scope>NUCLEOTIDE SEQUENCE</scope>
    <source>
        <strain evidence="4">BW13M1</strain>
    </source>
</reference>
<dbReference type="InterPro" id="IPR012327">
    <property type="entry name" value="MeTrfase_D12"/>
</dbReference>
<reference evidence="4" key="2">
    <citation type="submission" date="2020-07" db="EMBL/GenBank/DDBJ databases">
        <authorList>
            <person name="Lood C."/>
            <person name="Girard L."/>
        </authorList>
    </citation>
    <scope>NUCLEOTIDE SEQUENCE</scope>
    <source>
        <strain evidence="4">BW13M1</strain>
    </source>
</reference>
<dbReference type="GO" id="GO:0009007">
    <property type="term" value="F:site-specific DNA-methyltransferase (adenine-specific) activity"/>
    <property type="evidence" value="ECO:0007669"/>
    <property type="project" value="UniProtKB-EC"/>
</dbReference>
<gene>
    <name evidence="4" type="ORF">HU751_00910</name>
</gene>
<name>A0A923G4D5_9PSED</name>
<comment type="caution">
    <text evidence="4">The sequence shown here is derived from an EMBL/GenBank/DDBJ whole genome shotgun (WGS) entry which is preliminary data.</text>
</comment>
<sequence>MQNSECNSLFCEILSTERQEAGRALIAIYSGIYQEEKMLCADSQRNRIANLLWQAECHPYSNPHPTTLFPINDELMLGLGTSISDGMIDPGEVGSSDEVLLQLLPYWIETVQTCGTGPAKNWGQVLLGNFDISSNFPQLLDRIRLAKERVAGLSNSRSTQFSRSAHYMGSKASLAPYLSEIIHTLLPDDTVVFDLMCGSGAAAGYFARDWMTYASDAQAFSRLLAKVQGGGMDSKRSLDMADEVLEAARQHFEHIPDFILNNIDVESEFLSAELSEDVKHNLHQWIYTYPRINTEGGAREKIFDDLIRSRTELNSLEPYLLFSAYYANLFFGVRQAAEIDSLRYAIDKTLEGEEHEWAMGALVCAVSSCAYSYGGHFAQPKFDGTDRERLDILAPELMVTRAYSVSHEFFVRLTSLGEESSKVKFPVRLVSGPWEQALDQIEPIVDQNVCVYLDPPYTRDEYSRYYHVLETLVRYDYPAVQDKASMPKRGHSGRFASDFATRNVTKIEDLIVEIISICLDRKWSCLWSYSSTGVASIKNILQRISCNATDVHIFNMAHSYKGQGRHKSKSVTEYAILIKGG</sequence>
<keyword evidence="1 4" id="KW-0489">Methyltransferase</keyword>
<evidence type="ECO:0000313" key="4">
    <source>
        <dbReference type="EMBL" id="MBC3444311.1"/>
    </source>
</evidence>
<dbReference type="Pfam" id="PF02086">
    <property type="entry name" value="MethyltransfD12"/>
    <property type="match status" value="1"/>
</dbReference>
<keyword evidence="2" id="KW-0808">Transferase</keyword>
<dbReference type="GO" id="GO:0032259">
    <property type="term" value="P:methylation"/>
    <property type="evidence" value="ECO:0007669"/>
    <property type="project" value="UniProtKB-KW"/>
</dbReference>
<accession>A0A923G4D5</accession>
<evidence type="ECO:0000256" key="2">
    <source>
        <dbReference type="ARBA" id="ARBA00022679"/>
    </source>
</evidence>
<protein>
    <submittedName>
        <fullName evidence="4">DNA adenine methylase</fullName>
    </submittedName>
</protein>
<evidence type="ECO:0000256" key="1">
    <source>
        <dbReference type="ARBA" id="ARBA00022603"/>
    </source>
</evidence>
<dbReference type="GO" id="GO:0009307">
    <property type="term" value="P:DNA restriction-modification system"/>
    <property type="evidence" value="ECO:0007669"/>
    <property type="project" value="InterPro"/>
</dbReference>
<dbReference type="SUPFAM" id="SSF53335">
    <property type="entry name" value="S-adenosyl-L-methionine-dependent methyltransferases"/>
    <property type="match status" value="1"/>
</dbReference>
<dbReference type="InterPro" id="IPR029063">
    <property type="entry name" value="SAM-dependent_MTases_sf"/>
</dbReference>
<proteinExistence type="predicted"/>
<dbReference type="AlphaFoldDB" id="A0A923G4D5"/>
<dbReference type="RefSeq" id="WP_186731778.1">
    <property type="nucleotide sequence ID" value="NZ_JABWRJ020000003.1"/>
</dbReference>
<dbReference type="EMBL" id="JABWRJ010000001">
    <property type="protein sequence ID" value="MBC3444311.1"/>
    <property type="molecule type" value="Genomic_DNA"/>
</dbReference>
<keyword evidence="3" id="KW-0949">S-adenosyl-L-methionine</keyword>
<organism evidence="4">
    <name type="scientific">Pseudomonas peradeniyensis</name>
    <dbReference type="NCBI Taxonomy" id="2745488"/>
    <lineage>
        <taxon>Bacteria</taxon>
        <taxon>Pseudomonadati</taxon>
        <taxon>Pseudomonadota</taxon>
        <taxon>Gammaproteobacteria</taxon>
        <taxon>Pseudomonadales</taxon>
        <taxon>Pseudomonadaceae</taxon>
        <taxon>Pseudomonas</taxon>
    </lineage>
</organism>
<evidence type="ECO:0000256" key="3">
    <source>
        <dbReference type="ARBA" id="ARBA00022691"/>
    </source>
</evidence>